<evidence type="ECO:0000313" key="2">
    <source>
        <dbReference type="EMBL" id="NEN75711.1"/>
    </source>
</evidence>
<reference evidence="2 3" key="1">
    <citation type="submission" date="2020-02" db="EMBL/GenBank/DDBJ databases">
        <title>Pelistega sp. NLN82 were isolated from wild rodents of the Hainan Island.</title>
        <authorList>
            <person name="Niu N."/>
            <person name="Zhou J."/>
        </authorList>
    </citation>
    <scope>NUCLEOTIDE SEQUENCE [LARGE SCALE GENOMIC DNA]</scope>
    <source>
        <strain evidence="2 3">NLN82</strain>
    </source>
</reference>
<keyword evidence="3" id="KW-1185">Reference proteome</keyword>
<proteinExistence type="predicted"/>
<comment type="caution">
    <text evidence="2">The sequence shown here is derived from an EMBL/GenBank/DDBJ whole genome shotgun (WGS) entry which is preliminary data.</text>
</comment>
<organism evidence="2 3">
    <name type="scientific">Pelistega ratti</name>
    <dbReference type="NCBI Taxonomy" id="2652177"/>
    <lineage>
        <taxon>Bacteria</taxon>
        <taxon>Pseudomonadati</taxon>
        <taxon>Pseudomonadota</taxon>
        <taxon>Betaproteobacteria</taxon>
        <taxon>Burkholderiales</taxon>
        <taxon>Alcaligenaceae</taxon>
        <taxon>Pelistega</taxon>
    </lineage>
</organism>
<protein>
    <recommendedName>
        <fullName evidence="4">Transmembrane protein</fullName>
    </recommendedName>
</protein>
<evidence type="ECO:0000313" key="3">
    <source>
        <dbReference type="Proteomes" id="UP000477651"/>
    </source>
</evidence>
<keyword evidence="1" id="KW-1133">Transmembrane helix</keyword>
<evidence type="ECO:0000256" key="1">
    <source>
        <dbReference type="SAM" id="Phobius"/>
    </source>
</evidence>
<dbReference type="EMBL" id="JAAGYR010000008">
    <property type="protein sequence ID" value="NEN75711.1"/>
    <property type="molecule type" value="Genomic_DNA"/>
</dbReference>
<dbReference type="Proteomes" id="UP000477651">
    <property type="component" value="Unassembled WGS sequence"/>
</dbReference>
<dbReference type="AlphaFoldDB" id="A0A6L9Y5S7"/>
<evidence type="ECO:0008006" key="4">
    <source>
        <dbReference type="Google" id="ProtNLM"/>
    </source>
</evidence>
<keyword evidence="1" id="KW-0472">Membrane</keyword>
<keyword evidence="1" id="KW-0812">Transmembrane</keyword>
<feature type="transmembrane region" description="Helical" evidence="1">
    <location>
        <begin position="115"/>
        <end position="137"/>
    </location>
</feature>
<gene>
    <name evidence="2" type="ORF">F9B74_05140</name>
</gene>
<name>A0A6L9Y5S7_9BURK</name>
<feature type="transmembrane region" description="Helical" evidence="1">
    <location>
        <begin position="12"/>
        <end position="35"/>
    </location>
</feature>
<sequence length="147" mass="16243">MERAILRKIHRTFAILATLLIATFWSSTLISELFLSEQAVVVVKQSIIYGVFVLIIAMIATGATGAKMAGKAKHPKILAKKFRMPFIAANGLFILLPCAFYLADKASHLAFDTNFYIVQIVELVVGACNLFLMILSIRDGLSIRKPK</sequence>
<accession>A0A6L9Y5S7</accession>
<feature type="transmembrane region" description="Helical" evidence="1">
    <location>
        <begin position="47"/>
        <end position="66"/>
    </location>
</feature>
<dbReference type="RefSeq" id="WP_163764321.1">
    <property type="nucleotide sequence ID" value="NZ_JAAGYR010000008.1"/>
</dbReference>
<feature type="transmembrane region" description="Helical" evidence="1">
    <location>
        <begin position="86"/>
        <end position="103"/>
    </location>
</feature>